<dbReference type="OrthoDB" id="4140442at2759"/>
<evidence type="ECO:0000313" key="2">
    <source>
        <dbReference type="EMBL" id="OJD34458.1"/>
    </source>
</evidence>
<dbReference type="EMBL" id="MNUE01000023">
    <property type="protein sequence ID" value="OJD34458.1"/>
    <property type="molecule type" value="Genomic_DNA"/>
</dbReference>
<proteinExistence type="predicted"/>
<gene>
    <name evidence="2" type="ORF">BKCO1_23000139</name>
</gene>
<comment type="caution">
    <text evidence="2">The sequence shown here is derived from an EMBL/GenBank/DDBJ whole genome shotgun (WGS) entry which is preliminary data.</text>
</comment>
<feature type="transmembrane region" description="Helical" evidence="1">
    <location>
        <begin position="146"/>
        <end position="168"/>
    </location>
</feature>
<name>A0A1J9R2I8_9PEZI</name>
<feature type="transmembrane region" description="Helical" evidence="1">
    <location>
        <begin position="105"/>
        <end position="126"/>
    </location>
</feature>
<evidence type="ECO:0000256" key="1">
    <source>
        <dbReference type="SAM" id="Phobius"/>
    </source>
</evidence>
<evidence type="ECO:0000313" key="3">
    <source>
        <dbReference type="Proteomes" id="UP000183809"/>
    </source>
</evidence>
<reference evidence="2 3" key="1">
    <citation type="submission" date="2016-10" db="EMBL/GenBank/DDBJ databases">
        <title>Proteomics and genomics reveal pathogen-plant mechanisms compatible with a hemibiotrophic lifestyle of Diplodia corticola.</title>
        <authorList>
            <person name="Fernandes I."/>
            <person name="De Jonge R."/>
            <person name="Van De Peer Y."/>
            <person name="Devreese B."/>
            <person name="Alves A."/>
            <person name="Esteves A.C."/>
        </authorList>
    </citation>
    <scope>NUCLEOTIDE SEQUENCE [LARGE SCALE GENOMIC DNA]</scope>
    <source>
        <strain evidence="2 3">CBS 112549</strain>
    </source>
</reference>
<keyword evidence="1" id="KW-1133">Transmembrane helix</keyword>
<protein>
    <submittedName>
        <fullName evidence="2">Uncharacterized protein</fullName>
    </submittedName>
</protein>
<keyword evidence="3" id="KW-1185">Reference proteome</keyword>
<dbReference type="RefSeq" id="XP_020130718.1">
    <property type="nucleotide sequence ID" value="XM_020272947.1"/>
</dbReference>
<dbReference type="AlphaFoldDB" id="A0A1J9R2I8"/>
<sequence>MATCFRGAVPFARPAFFQLPRSVAFQYRQPSPFATLRFFTASPLRAASKKAASRVATPAPKAARAPAVQLEYQSKADFLGKGRKWVEITSETLLYSAPKQRGFRIACYAAAFACFGAAASSYQFFYNDLKDKTERDGLASWVPLSFGFIAVFWAFIGTWLAAAPMGIVKSISVIPKRGAQKSLVLRFEIMRLPGMSNKVQYAAPAEVRADSSIAATTVEYAVARQVVEDSRKPRPDDPKLLKPFLALGRWVSRFFYNLMIYTKMSTMREGIVKVRMGNKVIGKVDCSGELPKGGYVIDQVIKPF</sequence>
<keyword evidence="1" id="KW-0472">Membrane</keyword>
<dbReference type="Proteomes" id="UP000183809">
    <property type="component" value="Unassembled WGS sequence"/>
</dbReference>
<accession>A0A1J9R2I8</accession>
<organism evidence="2 3">
    <name type="scientific">Diplodia corticola</name>
    <dbReference type="NCBI Taxonomy" id="236234"/>
    <lineage>
        <taxon>Eukaryota</taxon>
        <taxon>Fungi</taxon>
        <taxon>Dikarya</taxon>
        <taxon>Ascomycota</taxon>
        <taxon>Pezizomycotina</taxon>
        <taxon>Dothideomycetes</taxon>
        <taxon>Dothideomycetes incertae sedis</taxon>
        <taxon>Botryosphaeriales</taxon>
        <taxon>Botryosphaeriaceae</taxon>
        <taxon>Diplodia</taxon>
    </lineage>
</organism>
<dbReference type="GeneID" id="31013207"/>
<dbReference type="STRING" id="236234.A0A1J9R2I8"/>
<keyword evidence="1" id="KW-0812">Transmembrane</keyword>